<proteinExistence type="predicted"/>
<protein>
    <submittedName>
        <fullName evidence="2">ATP-binding protein</fullName>
        <ecNumber evidence="2">2.7.13.3</ecNumber>
    </submittedName>
</protein>
<dbReference type="Pfam" id="PF13581">
    <property type="entry name" value="HATPase_c_2"/>
    <property type="match status" value="1"/>
</dbReference>
<keyword evidence="3" id="KW-1185">Reference proteome</keyword>
<keyword evidence="2" id="KW-0547">Nucleotide-binding</keyword>
<dbReference type="RefSeq" id="WP_253759671.1">
    <property type="nucleotide sequence ID" value="NZ_JAMZDZ010000001.1"/>
</dbReference>
<feature type="domain" description="Histidine kinase/HSP90-like ATPase" evidence="1">
    <location>
        <begin position="8"/>
        <end position="126"/>
    </location>
</feature>
<dbReference type="GO" id="GO:0005524">
    <property type="term" value="F:ATP binding"/>
    <property type="evidence" value="ECO:0007669"/>
    <property type="project" value="UniProtKB-KW"/>
</dbReference>
<keyword evidence="2" id="KW-0808">Transferase</keyword>
<dbReference type="EMBL" id="JBHSAY010000003">
    <property type="protein sequence ID" value="MFC4129592.1"/>
    <property type="molecule type" value="Genomic_DNA"/>
</dbReference>
<evidence type="ECO:0000313" key="2">
    <source>
        <dbReference type="EMBL" id="MFC4129592.1"/>
    </source>
</evidence>
<dbReference type="GO" id="GO:0004673">
    <property type="term" value="F:protein histidine kinase activity"/>
    <property type="evidence" value="ECO:0007669"/>
    <property type="project" value="UniProtKB-EC"/>
</dbReference>
<dbReference type="EC" id="2.7.13.3" evidence="2"/>
<sequence>MATVRLEFTPEPVYVRTARLVGVAVARRAGLPEDRLDEVRQAIGEACGRAVTRHLRHNLRAPVLVEMRDENPYTVLVTDRAPDDAASDMEEEITVEASLALLSGVAEELEVHQAPDGAGSVVRMSWTARPVRTRR</sequence>
<dbReference type="InterPro" id="IPR003594">
    <property type="entry name" value="HATPase_dom"/>
</dbReference>
<keyword evidence="2" id="KW-0067">ATP-binding</keyword>
<accession>A0ABV8LFB0</accession>
<evidence type="ECO:0000259" key="1">
    <source>
        <dbReference type="Pfam" id="PF13581"/>
    </source>
</evidence>
<organism evidence="2 3">
    <name type="scientific">Hamadaea flava</name>
    <dbReference type="NCBI Taxonomy" id="1742688"/>
    <lineage>
        <taxon>Bacteria</taxon>
        <taxon>Bacillati</taxon>
        <taxon>Actinomycetota</taxon>
        <taxon>Actinomycetes</taxon>
        <taxon>Micromonosporales</taxon>
        <taxon>Micromonosporaceae</taxon>
        <taxon>Hamadaea</taxon>
    </lineage>
</organism>
<reference evidence="3" key="1">
    <citation type="journal article" date="2019" name="Int. J. Syst. Evol. Microbiol.">
        <title>The Global Catalogue of Microorganisms (GCM) 10K type strain sequencing project: providing services to taxonomists for standard genome sequencing and annotation.</title>
        <authorList>
            <consortium name="The Broad Institute Genomics Platform"/>
            <consortium name="The Broad Institute Genome Sequencing Center for Infectious Disease"/>
            <person name="Wu L."/>
            <person name="Ma J."/>
        </authorList>
    </citation>
    <scope>NUCLEOTIDE SEQUENCE [LARGE SCALE GENOMIC DNA]</scope>
    <source>
        <strain evidence="3">CGMCC 4.7289</strain>
    </source>
</reference>
<name>A0ABV8LFB0_9ACTN</name>
<evidence type="ECO:0000313" key="3">
    <source>
        <dbReference type="Proteomes" id="UP001595816"/>
    </source>
</evidence>
<dbReference type="InterPro" id="IPR036890">
    <property type="entry name" value="HATPase_C_sf"/>
</dbReference>
<gene>
    <name evidence="2" type="ORF">ACFOZ4_03130</name>
</gene>
<dbReference type="Proteomes" id="UP001595816">
    <property type="component" value="Unassembled WGS sequence"/>
</dbReference>
<dbReference type="Gene3D" id="3.30.565.10">
    <property type="entry name" value="Histidine kinase-like ATPase, C-terminal domain"/>
    <property type="match status" value="1"/>
</dbReference>
<comment type="caution">
    <text evidence="2">The sequence shown here is derived from an EMBL/GenBank/DDBJ whole genome shotgun (WGS) entry which is preliminary data.</text>
</comment>